<dbReference type="HOGENOM" id="CLU_020234_0_0_1"/>
<organism evidence="8 9">
    <name type="scientific">Daphnia pulex</name>
    <name type="common">Water flea</name>
    <dbReference type="NCBI Taxonomy" id="6669"/>
    <lineage>
        <taxon>Eukaryota</taxon>
        <taxon>Metazoa</taxon>
        <taxon>Ecdysozoa</taxon>
        <taxon>Arthropoda</taxon>
        <taxon>Crustacea</taxon>
        <taxon>Branchiopoda</taxon>
        <taxon>Diplostraca</taxon>
        <taxon>Cladocera</taxon>
        <taxon>Anomopoda</taxon>
        <taxon>Daphniidae</taxon>
        <taxon>Daphnia</taxon>
    </lineage>
</organism>
<dbReference type="KEGG" id="dpx:DAPPUDRAFT_247619"/>
<sequence>MAITSMRCILVIFLAAICCKCQSDNPGASSSWAKLQISPDTLSSMKYGNFLVEIYEHANNHKATTTDSKKKYFYSPIALLDHKSAVSRLNRVTKQQEMRFRVEMWNDKVENEVVKYLNEIVGHQIKSNQVRVIPLEKVILTSNTPATDYSLSPVWTNYDKSKTLRLSLSCFEQKICDELASEMRSDPEQFDHFKLLYSLSSQTSQIKQTTIRIDSVTSGQMVSTLLQKFGDKKEIFLTANDEKKMLTETATNIRMDTFDDSEVGSPDTEFQISNILKDLLVTSRTTIKEQSDKMWDSVFWNEDNYRPDKTTKTLNEILNKLDTETQKKLAGMFQKAERLSEITEKLTSSNKDEERRREEQIRRENQSKDANENERRRSEATDQGQTSRNQTRDDKSNINKVDTEVDGGGWGIHFGVKVGPGKSNTRNAERENEKTDRAKTNSDEHDRELENKERIQHNFDSNSWANADRISSVISGKMAQDSDSSRRVEIMKEEIAKLLQESRDYVQWDGEKFVPKPMQLSRINLGKFRDSQSFQDRSVRVRYTTAELSAPIKFLEHTELTVTDEWNNLKEELKATTELLSTTVNNLVKTNTELRNAKSELTKTRIDFTNKLEGTKKELGKTEIDLEKTKNDVNDLFIKLNATEKELAKTKITTGNLSTELKNCVANSDRLGQELKVTAENLKKGLRATSTDLKTTKTSLASTRTELNRTKSAVADLATKFKDKQKWIGYADVKSAPVHFYVQRNYTFYNESTPIPFDLAMVNEGNAMDLTSGIFTAPRPGIYFFSFAGTARLLSSASNPIGASFVSQNNDPVDQYNPVTLQSTLNLKKGDQVWVEIWYTGSSSLHDDSSHHTHFTGFMLGEEIVASL</sequence>
<dbReference type="Proteomes" id="UP000000305">
    <property type="component" value="Unassembled WGS sequence"/>
</dbReference>
<keyword evidence="4" id="KW-0175">Coiled coil</keyword>
<feature type="signal peptide" evidence="6">
    <location>
        <begin position="1"/>
        <end position="23"/>
    </location>
</feature>
<feature type="compositionally biased region" description="Basic and acidic residues" evidence="5">
    <location>
        <begin position="341"/>
        <end position="380"/>
    </location>
</feature>
<evidence type="ECO:0000313" key="8">
    <source>
        <dbReference type="EMBL" id="EFX77489.1"/>
    </source>
</evidence>
<name>E9GST9_DAPPU</name>
<dbReference type="PRINTS" id="PR00007">
    <property type="entry name" value="COMPLEMNTC1Q"/>
</dbReference>
<accession>E9GST9</accession>
<dbReference type="OrthoDB" id="9889709at2759"/>
<feature type="chain" id="PRO_5003241264" evidence="6">
    <location>
        <begin position="24"/>
        <end position="868"/>
    </location>
</feature>
<dbReference type="OMA" id="TRTRFIN"/>
<dbReference type="SMART" id="SM00110">
    <property type="entry name" value="C1Q"/>
    <property type="match status" value="1"/>
</dbReference>
<keyword evidence="2" id="KW-0964">Secreted</keyword>
<feature type="compositionally biased region" description="Basic and acidic residues" evidence="5">
    <location>
        <begin position="427"/>
        <end position="449"/>
    </location>
</feature>
<dbReference type="AlphaFoldDB" id="E9GST9"/>
<dbReference type="InterPro" id="IPR050822">
    <property type="entry name" value="Cerebellin_Synaptic_Org"/>
</dbReference>
<protein>
    <submittedName>
        <fullName evidence="8">C1q and tumor necrosis factor-related protein-like protein 2</fullName>
    </submittedName>
</protein>
<keyword evidence="3 6" id="KW-0732">Signal</keyword>
<reference evidence="8 9" key="1">
    <citation type="journal article" date="2011" name="Science">
        <title>The ecoresponsive genome of Daphnia pulex.</title>
        <authorList>
            <person name="Colbourne J.K."/>
            <person name="Pfrender M.E."/>
            <person name="Gilbert D."/>
            <person name="Thomas W.K."/>
            <person name="Tucker A."/>
            <person name="Oakley T.H."/>
            <person name="Tokishita S."/>
            <person name="Aerts A."/>
            <person name="Arnold G.J."/>
            <person name="Basu M.K."/>
            <person name="Bauer D.J."/>
            <person name="Caceres C.E."/>
            <person name="Carmel L."/>
            <person name="Casola C."/>
            <person name="Choi J.H."/>
            <person name="Detter J.C."/>
            <person name="Dong Q."/>
            <person name="Dusheyko S."/>
            <person name="Eads B.D."/>
            <person name="Frohlich T."/>
            <person name="Geiler-Samerotte K.A."/>
            <person name="Gerlach D."/>
            <person name="Hatcher P."/>
            <person name="Jogdeo S."/>
            <person name="Krijgsveld J."/>
            <person name="Kriventseva E.V."/>
            <person name="Kultz D."/>
            <person name="Laforsch C."/>
            <person name="Lindquist E."/>
            <person name="Lopez J."/>
            <person name="Manak J.R."/>
            <person name="Muller J."/>
            <person name="Pangilinan J."/>
            <person name="Patwardhan R.P."/>
            <person name="Pitluck S."/>
            <person name="Pritham E.J."/>
            <person name="Rechtsteiner A."/>
            <person name="Rho M."/>
            <person name="Rogozin I.B."/>
            <person name="Sakarya O."/>
            <person name="Salamov A."/>
            <person name="Schaack S."/>
            <person name="Shapiro H."/>
            <person name="Shiga Y."/>
            <person name="Skalitzky C."/>
            <person name="Smith Z."/>
            <person name="Souvorov A."/>
            <person name="Sung W."/>
            <person name="Tang Z."/>
            <person name="Tsuchiya D."/>
            <person name="Tu H."/>
            <person name="Vos H."/>
            <person name="Wang M."/>
            <person name="Wolf Y.I."/>
            <person name="Yamagata H."/>
            <person name="Yamada T."/>
            <person name="Ye Y."/>
            <person name="Shaw J.R."/>
            <person name="Andrews J."/>
            <person name="Crease T.J."/>
            <person name="Tang H."/>
            <person name="Lucas S.M."/>
            <person name="Robertson H.M."/>
            <person name="Bork P."/>
            <person name="Koonin E.V."/>
            <person name="Zdobnov E.M."/>
            <person name="Grigoriev I.V."/>
            <person name="Lynch M."/>
            <person name="Boore J.L."/>
        </authorList>
    </citation>
    <scope>NUCLEOTIDE SEQUENCE [LARGE SCALE GENOMIC DNA]</scope>
</reference>
<dbReference type="InterPro" id="IPR008983">
    <property type="entry name" value="Tumour_necrosis_fac-like_dom"/>
</dbReference>
<evidence type="ECO:0000256" key="3">
    <source>
        <dbReference type="ARBA" id="ARBA00022729"/>
    </source>
</evidence>
<dbReference type="PROSITE" id="PS50871">
    <property type="entry name" value="C1Q"/>
    <property type="match status" value="1"/>
</dbReference>
<keyword evidence="9" id="KW-1185">Reference proteome</keyword>
<dbReference type="EMBL" id="GL732562">
    <property type="protein sequence ID" value="EFX77489.1"/>
    <property type="molecule type" value="Genomic_DNA"/>
</dbReference>
<gene>
    <name evidence="8" type="ORF">DAPPUDRAFT_247619</name>
</gene>
<dbReference type="PANTHER" id="PTHR22923">
    <property type="entry name" value="CEREBELLIN-RELATED"/>
    <property type="match status" value="1"/>
</dbReference>
<dbReference type="PANTHER" id="PTHR22923:SF62">
    <property type="entry name" value="CVP18"/>
    <property type="match status" value="1"/>
</dbReference>
<dbReference type="GO" id="GO:0005615">
    <property type="term" value="C:extracellular space"/>
    <property type="evidence" value="ECO:0000318"/>
    <property type="project" value="GO_Central"/>
</dbReference>
<dbReference type="eggNOG" id="ENOG502SBZT">
    <property type="taxonomic scope" value="Eukaryota"/>
</dbReference>
<dbReference type="InterPro" id="IPR001073">
    <property type="entry name" value="C1q_dom"/>
</dbReference>
<comment type="subcellular location">
    <subcellularLocation>
        <location evidence="1">Secreted</location>
    </subcellularLocation>
</comment>
<evidence type="ECO:0000256" key="6">
    <source>
        <dbReference type="SAM" id="SignalP"/>
    </source>
</evidence>
<evidence type="ECO:0000256" key="4">
    <source>
        <dbReference type="SAM" id="Coils"/>
    </source>
</evidence>
<evidence type="ECO:0000256" key="1">
    <source>
        <dbReference type="ARBA" id="ARBA00004613"/>
    </source>
</evidence>
<evidence type="ECO:0000256" key="5">
    <source>
        <dbReference type="SAM" id="MobiDB-lite"/>
    </source>
</evidence>
<feature type="domain" description="C1q" evidence="7">
    <location>
        <begin position="733"/>
        <end position="866"/>
    </location>
</feature>
<feature type="coiled-coil region" evidence="4">
    <location>
        <begin position="584"/>
        <end position="646"/>
    </location>
</feature>
<dbReference type="InParanoid" id="E9GST9"/>
<proteinExistence type="predicted"/>
<feature type="compositionally biased region" description="Basic and acidic residues" evidence="5">
    <location>
        <begin position="390"/>
        <end position="403"/>
    </location>
</feature>
<evidence type="ECO:0000256" key="2">
    <source>
        <dbReference type="ARBA" id="ARBA00022525"/>
    </source>
</evidence>
<evidence type="ECO:0000313" key="9">
    <source>
        <dbReference type="Proteomes" id="UP000000305"/>
    </source>
</evidence>
<dbReference type="SUPFAM" id="SSF49842">
    <property type="entry name" value="TNF-like"/>
    <property type="match status" value="1"/>
</dbReference>
<feature type="region of interest" description="Disordered" evidence="5">
    <location>
        <begin position="341"/>
        <end position="449"/>
    </location>
</feature>
<dbReference type="Gene3D" id="2.60.120.40">
    <property type="match status" value="1"/>
</dbReference>
<dbReference type="Pfam" id="PF00386">
    <property type="entry name" value="C1q"/>
    <property type="match status" value="1"/>
</dbReference>
<evidence type="ECO:0000259" key="7">
    <source>
        <dbReference type="PROSITE" id="PS50871"/>
    </source>
</evidence>